<dbReference type="KEGG" id="aly:9315450"/>
<proteinExistence type="predicted"/>
<keyword evidence="3" id="KW-1185">Reference proteome</keyword>
<dbReference type="Gramene" id="scaffold_401784.1">
    <property type="protein sequence ID" value="scaffold_401784.1"/>
    <property type="gene ID" value="scaffold_401784.1"/>
</dbReference>
<sequence length="180" mass="20237">MDDDYDEIGEFLEILYGERETPSLLGDAETTRPLNINARPEPLPSQVQDQPPRPQLSLSSRSHDIQDLDDQSRLFGYNEPNVSLCETRNRTAQFQRGHSQSQELNTPFEAESVNSLFASTETDQNLYTVPPHNFGYGEPIGSLCETSNRTYQLQRGHSQSQVSSNMILPVSSAQKCPSFL</sequence>
<dbReference type="Proteomes" id="UP000008694">
    <property type="component" value="Unassembled WGS sequence"/>
</dbReference>
<gene>
    <name evidence="2" type="ORF">ARALYDRAFT_902283</name>
</gene>
<dbReference type="EMBL" id="GL348716">
    <property type="protein sequence ID" value="EFH55642.1"/>
    <property type="molecule type" value="Genomic_DNA"/>
</dbReference>
<feature type="region of interest" description="Disordered" evidence="1">
    <location>
        <begin position="19"/>
        <end position="64"/>
    </location>
</feature>
<dbReference type="STRING" id="81972.D7LEX3"/>
<name>D7LEX3_ARALL</name>
<evidence type="ECO:0000313" key="2">
    <source>
        <dbReference type="EMBL" id="EFH55642.1"/>
    </source>
</evidence>
<evidence type="ECO:0000256" key="1">
    <source>
        <dbReference type="SAM" id="MobiDB-lite"/>
    </source>
</evidence>
<accession>D7LEX3</accession>
<organism evidence="3">
    <name type="scientific">Arabidopsis lyrata subsp. lyrata</name>
    <name type="common">Lyre-leaved rock-cress</name>
    <dbReference type="NCBI Taxonomy" id="81972"/>
    <lineage>
        <taxon>Eukaryota</taxon>
        <taxon>Viridiplantae</taxon>
        <taxon>Streptophyta</taxon>
        <taxon>Embryophyta</taxon>
        <taxon>Tracheophyta</taxon>
        <taxon>Spermatophyta</taxon>
        <taxon>Magnoliopsida</taxon>
        <taxon>eudicotyledons</taxon>
        <taxon>Gunneridae</taxon>
        <taxon>Pentapetalae</taxon>
        <taxon>rosids</taxon>
        <taxon>malvids</taxon>
        <taxon>Brassicales</taxon>
        <taxon>Brassicaceae</taxon>
        <taxon>Camelineae</taxon>
        <taxon>Arabidopsis</taxon>
    </lineage>
</organism>
<reference evidence="3" key="1">
    <citation type="journal article" date="2011" name="Nat. Genet.">
        <title>The Arabidopsis lyrata genome sequence and the basis of rapid genome size change.</title>
        <authorList>
            <person name="Hu T.T."/>
            <person name="Pattyn P."/>
            <person name="Bakker E.G."/>
            <person name="Cao J."/>
            <person name="Cheng J.-F."/>
            <person name="Clark R.M."/>
            <person name="Fahlgren N."/>
            <person name="Fawcett J.A."/>
            <person name="Grimwood J."/>
            <person name="Gundlach H."/>
            <person name="Haberer G."/>
            <person name="Hollister J.D."/>
            <person name="Ossowski S."/>
            <person name="Ottilar R.P."/>
            <person name="Salamov A.A."/>
            <person name="Schneeberger K."/>
            <person name="Spannagl M."/>
            <person name="Wang X."/>
            <person name="Yang L."/>
            <person name="Nasrallah M.E."/>
            <person name="Bergelson J."/>
            <person name="Carrington J.C."/>
            <person name="Gaut B.S."/>
            <person name="Schmutz J."/>
            <person name="Mayer K.F.X."/>
            <person name="Van de Peer Y."/>
            <person name="Grigoriev I.V."/>
            <person name="Nordborg M."/>
            <person name="Weigel D."/>
            <person name="Guo Y.-L."/>
        </authorList>
    </citation>
    <scope>NUCLEOTIDE SEQUENCE [LARGE SCALE GENOMIC DNA]</scope>
    <source>
        <strain evidence="3">cv. MN47</strain>
    </source>
</reference>
<dbReference type="HOGENOM" id="CLU_1498289_0_0_1"/>
<dbReference type="AlphaFoldDB" id="D7LEX3"/>
<protein>
    <submittedName>
        <fullName evidence="2">Uncharacterized protein</fullName>
    </submittedName>
</protein>
<evidence type="ECO:0000313" key="3">
    <source>
        <dbReference type="Proteomes" id="UP000008694"/>
    </source>
</evidence>
<dbReference type="OrthoDB" id="10301514at2759"/>